<evidence type="ECO:0000256" key="5">
    <source>
        <dbReference type="ARBA" id="ARBA00022970"/>
    </source>
</evidence>
<keyword evidence="2" id="KW-1003">Cell membrane</keyword>
<evidence type="ECO:0000313" key="9">
    <source>
        <dbReference type="Proteomes" id="UP000305887"/>
    </source>
</evidence>
<keyword evidence="7" id="KW-0472">Membrane</keyword>
<organism evidence="8 9">
    <name type="scientific">Rubellimicrobium rubrum</name>
    <dbReference type="NCBI Taxonomy" id="2585369"/>
    <lineage>
        <taxon>Bacteria</taxon>
        <taxon>Pseudomonadati</taxon>
        <taxon>Pseudomonadota</taxon>
        <taxon>Alphaproteobacteria</taxon>
        <taxon>Rhodobacterales</taxon>
        <taxon>Roseobacteraceae</taxon>
        <taxon>Rubellimicrobium</taxon>
    </lineage>
</organism>
<accession>A0A5C4MHC3</accession>
<evidence type="ECO:0000256" key="3">
    <source>
        <dbReference type="ARBA" id="ARBA00022519"/>
    </source>
</evidence>
<dbReference type="AlphaFoldDB" id="A0A5C4MHC3"/>
<name>A0A5C4MHC3_9RHOB</name>
<keyword evidence="1" id="KW-0813">Transport</keyword>
<dbReference type="Proteomes" id="UP000305887">
    <property type="component" value="Unassembled WGS sequence"/>
</dbReference>
<keyword evidence="3" id="KW-0997">Cell inner membrane</keyword>
<sequence length="262" mass="28940">MVRLQRRLHNLASLQGVRHAAKCRPCRVRQPNSGEPSPNPYVEVVRRKARKPREIRPVTDGEPSLVFFTSTGVVNERFVAGMDWDEVARARGIGAALMVLTARPYGLWRGWVLGRFAREGRRSQLVWDTIALVSFQVPIYAAILVAGGAEVVQGCLGVTVIMLVSGRPYGLWLDRVRFWVSLPPGADGPTGLQRQCVADVHCFTWHFDKVEVGIRVWGQSLYGKSAVNVCSGQTRSDWYASSCSAPGWQTADGRAGFATISM</sequence>
<evidence type="ECO:0000313" key="8">
    <source>
        <dbReference type="EMBL" id="TNC42852.1"/>
    </source>
</evidence>
<evidence type="ECO:0000256" key="4">
    <source>
        <dbReference type="ARBA" id="ARBA00022692"/>
    </source>
</evidence>
<keyword evidence="9" id="KW-1185">Reference proteome</keyword>
<evidence type="ECO:0000256" key="7">
    <source>
        <dbReference type="ARBA" id="ARBA00023136"/>
    </source>
</evidence>
<comment type="caution">
    <text evidence="8">The sequence shown here is derived from an EMBL/GenBank/DDBJ whole genome shotgun (WGS) entry which is preliminary data.</text>
</comment>
<reference evidence="8 9" key="1">
    <citation type="submission" date="2019-06" db="EMBL/GenBank/DDBJ databases">
        <title>YIM 131921 draft genome.</title>
        <authorList>
            <person name="Jiang L."/>
        </authorList>
    </citation>
    <scope>NUCLEOTIDE SEQUENCE [LARGE SCALE GENOMIC DNA]</scope>
    <source>
        <strain evidence="8 9">YIM 131921</strain>
    </source>
</reference>
<dbReference type="GO" id="GO:0016020">
    <property type="term" value="C:membrane"/>
    <property type="evidence" value="ECO:0007669"/>
    <property type="project" value="InterPro"/>
</dbReference>
<protein>
    <submittedName>
        <fullName evidence="8">L-alanine exporter AlaE</fullName>
    </submittedName>
</protein>
<dbReference type="InterPro" id="IPR010574">
    <property type="entry name" value="Ala_export_AlaE"/>
</dbReference>
<keyword evidence="4" id="KW-0812">Transmembrane</keyword>
<keyword evidence="6" id="KW-1133">Transmembrane helix</keyword>
<gene>
    <name evidence="8" type="primary">alaE</name>
    <name evidence="8" type="ORF">FHG66_21245</name>
</gene>
<keyword evidence="5" id="KW-0029">Amino-acid transport</keyword>
<proteinExistence type="predicted"/>
<evidence type="ECO:0000256" key="1">
    <source>
        <dbReference type="ARBA" id="ARBA00022448"/>
    </source>
</evidence>
<evidence type="ECO:0000256" key="2">
    <source>
        <dbReference type="ARBA" id="ARBA00022475"/>
    </source>
</evidence>
<evidence type="ECO:0000256" key="6">
    <source>
        <dbReference type="ARBA" id="ARBA00022989"/>
    </source>
</evidence>
<dbReference type="OrthoDB" id="9006207at2"/>
<dbReference type="Pfam" id="PF06610">
    <property type="entry name" value="AlaE"/>
    <property type="match status" value="1"/>
</dbReference>
<dbReference type="EMBL" id="VDFU01000080">
    <property type="protein sequence ID" value="TNC42852.1"/>
    <property type="molecule type" value="Genomic_DNA"/>
</dbReference>
<dbReference type="GO" id="GO:0034639">
    <property type="term" value="F:L-amino acid efflux transmembrane transporter activity"/>
    <property type="evidence" value="ECO:0007669"/>
    <property type="project" value="InterPro"/>
</dbReference>